<dbReference type="AlphaFoldDB" id="Q6APZ8"/>
<name>Q6APZ8_DESPS</name>
<dbReference type="GO" id="GO:0000049">
    <property type="term" value="F:tRNA binding"/>
    <property type="evidence" value="ECO:0007669"/>
    <property type="project" value="TreeGrafter"/>
</dbReference>
<dbReference type="Gene3D" id="3.30.930.10">
    <property type="entry name" value="Bira Bifunctional Protein, Domain 2"/>
    <property type="match status" value="1"/>
</dbReference>
<keyword evidence="1" id="KW-0436">Ligase</keyword>
<organism evidence="5 6">
    <name type="scientific">Desulfotalea psychrophila (strain LSv54 / DSM 12343)</name>
    <dbReference type="NCBI Taxonomy" id="177439"/>
    <lineage>
        <taxon>Bacteria</taxon>
        <taxon>Pseudomonadati</taxon>
        <taxon>Thermodesulfobacteriota</taxon>
        <taxon>Desulfobulbia</taxon>
        <taxon>Desulfobulbales</taxon>
        <taxon>Desulfocapsaceae</taxon>
        <taxon>Desulfotalea</taxon>
    </lineage>
</organism>
<gene>
    <name evidence="5" type="ordered locus">DP0846</name>
</gene>
<dbReference type="InterPro" id="IPR006195">
    <property type="entry name" value="aa-tRNA-synth_II"/>
</dbReference>
<keyword evidence="6" id="KW-1185">Reference proteome</keyword>
<dbReference type="RefSeq" id="WP_011188091.1">
    <property type="nucleotide sequence ID" value="NC_006138.1"/>
</dbReference>
<dbReference type="KEGG" id="dps:DP0846"/>
<dbReference type="eggNOG" id="COG2269">
    <property type="taxonomic scope" value="Bacteria"/>
</dbReference>
<protein>
    <submittedName>
        <fullName evidence="5">Probable lysyl-tRNA synthetase</fullName>
    </submittedName>
</protein>
<dbReference type="PROSITE" id="PS50862">
    <property type="entry name" value="AA_TRNA_LIGASE_II"/>
    <property type="match status" value="1"/>
</dbReference>
<dbReference type="GO" id="GO:0004824">
    <property type="term" value="F:lysine-tRNA ligase activity"/>
    <property type="evidence" value="ECO:0007669"/>
    <property type="project" value="InterPro"/>
</dbReference>
<dbReference type="SUPFAM" id="SSF55681">
    <property type="entry name" value="Class II aaRS and biotin synthetases"/>
    <property type="match status" value="1"/>
</dbReference>
<keyword evidence="2" id="KW-0547">Nucleotide-binding</keyword>
<keyword evidence="5" id="KW-0030">Aminoacyl-tRNA synthetase</keyword>
<evidence type="ECO:0000259" key="4">
    <source>
        <dbReference type="PROSITE" id="PS50862"/>
    </source>
</evidence>
<proteinExistence type="predicted"/>
<evidence type="ECO:0000313" key="5">
    <source>
        <dbReference type="EMBL" id="CAG35575.1"/>
    </source>
</evidence>
<evidence type="ECO:0000256" key="2">
    <source>
        <dbReference type="ARBA" id="ARBA00022741"/>
    </source>
</evidence>
<evidence type="ECO:0000313" key="6">
    <source>
        <dbReference type="Proteomes" id="UP000000602"/>
    </source>
</evidence>
<dbReference type="NCBIfam" id="TIGR00462">
    <property type="entry name" value="genX"/>
    <property type="match status" value="1"/>
</dbReference>
<dbReference type="GO" id="GO:0005829">
    <property type="term" value="C:cytosol"/>
    <property type="evidence" value="ECO:0007669"/>
    <property type="project" value="TreeGrafter"/>
</dbReference>
<dbReference type="OrthoDB" id="9801152at2"/>
<dbReference type="InterPro" id="IPR004525">
    <property type="entry name" value="EpmA"/>
</dbReference>
<reference evidence="6" key="1">
    <citation type="journal article" date="2004" name="Environ. Microbiol.">
        <title>The genome of Desulfotalea psychrophila, a sulfate-reducing bacterium from permanently cold Arctic sediments.</title>
        <authorList>
            <person name="Rabus R."/>
            <person name="Ruepp A."/>
            <person name="Frickey T."/>
            <person name="Rattei T."/>
            <person name="Fartmann B."/>
            <person name="Stark M."/>
            <person name="Bauer M."/>
            <person name="Zibat A."/>
            <person name="Lombardot T."/>
            <person name="Becker I."/>
            <person name="Amann J."/>
            <person name="Gellner K."/>
            <person name="Teeling H."/>
            <person name="Leuschner W.D."/>
            <person name="Gloeckner F.-O."/>
            <person name="Lupas A.N."/>
            <person name="Amann R."/>
            <person name="Klenk H.-P."/>
        </authorList>
    </citation>
    <scope>NUCLEOTIDE SEQUENCE [LARGE SCALE GENOMIC DNA]</scope>
    <source>
        <strain evidence="6">DSM 12343 / LSv54</strain>
    </source>
</reference>
<dbReference type="PANTHER" id="PTHR42918:SF6">
    <property type="entry name" value="ELONGATION FACTOR P--(R)-BETA-LYSINE LIGASE"/>
    <property type="match status" value="1"/>
</dbReference>
<accession>Q6APZ8</accession>
<feature type="domain" description="Aminoacyl-transfer RNA synthetases class-II family profile" evidence="4">
    <location>
        <begin position="1"/>
        <end position="300"/>
    </location>
</feature>
<dbReference type="PANTHER" id="PTHR42918">
    <property type="entry name" value="LYSYL-TRNA SYNTHETASE"/>
    <property type="match status" value="1"/>
</dbReference>
<dbReference type="STRING" id="177439.DP0846"/>
<dbReference type="GO" id="GO:0005524">
    <property type="term" value="F:ATP binding"/>
    <property type="evidence" value="ECO:0007669"/>
    <property type="project" value="UniProtKB-KW"/>
</dbReference>
<dbReference type="EMBL" id="CR522870">
    <property type="protein sequence ID" value="CAG35575.1"/>
    <property type="molecule type" value="Genomic_DNA"/>
</dbReference>
<sequence length="300" mass="34107">MLVNAGLHTRAAFLQAIRAFFYEQGFLEVDTPVRSPVLIPESTIEPISCGDFFLQTSPELYMKRILAAGNEKIFQICPCFRKGERGRLHAEEFTMLEWYRLDEDYHALMADCQQLVSYLAEALQAHTSELGRIDRAYLNGSWQRLTVAEAFALWSPIELKQAMADDIFEEMLVEYIEPRLGIDSPTFLYDYPASMASLARLSASNSEVAERFELYMHGIELANGFSELTDEVEQEMRFKEELAAIKREGRWQATLPVKFLQELAGLDKATGIALGLDRLLMLFLGKESIAEVVSFAEVDF</sequence>
<keyword evidence="3" id="KW-0067">ATP-binding</keyword>
<dbReference type="Proteomes" id="UP000000602">
    <property type="component" value="Chromosome"/>
</dbReference>
<evidence type="ECO:0000256" key="3">
    <source>
        <dbReference type="ARBA" id="ARBA00022840"/>
    </source>
</evidence>
<dbReference type="InterPro" id="IPR004364">
    <property type="entry name" value="Aa-tRNA-synt_II"/>
</dbReference>
<dbReference type="InterPro" id="IPR045864">
    <property type="entry name" value="aa-tRNA-synth_II/BPL/LPL"/>
</dbReference>
<evidence type="ECO:0000256" key="1">
    <source>
        <dbReference type="ARBA" id="ARBA00022598"/>
    </source>
</evidence>
<dbReference type="GO" id="GO:0006430">
    <property type="term" value="P:lysyl-tRNA aminoacylation"/>
    <property type="evidence" value="ECO:0007669"/>
    <property type="project" value="InterPro"/>
</dbReference>
<dbReference type="Pfam" id="PF00152">
    <property type="entry name" value="tRNA-synt_2"/>
    <property type="match status" value="1"/>
</dbReference>
<dbReference type="HOGENOM" id="CLU_008255_1_0_7"/>